<dbReference type="PANTHER" id="PTHR22946">
    <property type="entry name" value="DIENELACTONE HYDROLASE DOMAIN-CONTAINING PROTEIN-RELATED"/>
    <property type="match status" value="1"/>
</dbReference>
<dbReference type="InterPro" id="IPR050261">
    <property type="entry name" value="FrsA_esterase"/>
</dbReference>
<feature type="transmembrane region" description="Helical" evidence="4">
    <location>
        <begin position="58"/>
        <end position="79"/>
    </location>
</feature>
<evidence type="ECO:0000313" key="6">
    <source>
        <dbReference type="EMBL" id="NJC73483.1"/>
    </source>
</evidence>
<comment type="similarity">
    <text evidence="1">Belongs to the AB hydrolase superfamily.</text>
</comment>
<protein>
    <submittedName>
        <fullName evidence="6">Prolyl oligopeptidase family serine peptidase</fullName>
    </submittedName>
</protein>
<feature type="compositionally biased region" description="Low complexity" evidence="3">
    <location>
        <begin position="1"/>
        <end position="20"/>
    </location>
</feature>
<keyword evidence="2" id="KW-0378">Hydrolase</keyword>
<keyword evidence="4" id="KW-1133">Transmembrane helix</keyword>
<feature type="region of interest" description="Disordered" evidence="3">
    <location>
        <begin position="1"/>
        <end position="48"/>
    </location>
</feature>
<gene>
    <name evidence="6" type="ORF">HC031_27710</name>
</gene>
<feature type="domain" description="Peptidase S9 prolyl oligopeptidase catalytic" evidence="5">
    <location>
        <begin position="250"/>
        <end position="387"/>
    </location>
</feature>
<dbReference type="InterPro" id="IPR029058">
    <property type="entry name" value="AB_hydrolase_fold"/>
</dbReference>
<dbReference type="SUPFAM" id="SSF53474">
    <property type="entry name" value="alpha/beta-Hydrolases"/>
    <property type="match status" value="1"/>
</dbReference>
<keyword evidence="4" id="KW-0812">Transmembrane</keyword>
<evidence type="ECO:0000256" key="2">
    <source>
        <dbReference type="ARBA" id="ARBA00022801"/>
    </source>
</evidence>
<dbReference type="Pfam" id="PF00326">
    <property type="entry name" value="Peptidase_S9"/>
    <property type="match status" value="1"/>
</dbReference>
<dbReference type="Proteomes" id="UP000722989">
    <property type="component" value="Unassembled WGS sequence"/>
</dbReference>
<feature type="compositionally biased region" description="Pro residues" evidence="3">
    <location>
        <begin position="21"/>
        <end position="45"/>
    </location>
</feature>
<evidence type="ECO:0000259" key="5">
    <source>
        <dbReference type="Pfam" id="PF00326"/>
    </source>
</evidence>
<keyword evidence="4" id="KW-0472">Membrane</keyword>
<keyword evidence="7" id="KW-1185">Reference proteome</keyword>
<evidence type="ECO:0000256" key="4">
    <source>
        <dbReference type="SAM" id="Phobius"/>
    </source>
</evidence>
<dbReference type="EMBL" id="JAATVY010000031">
    <property type="protein sequence ID" value="NJC73483.1"/>
    <property type="molecule type" value="Genomic_DNA"/>
</dbReference>
<organism evidence="6 7">
    <name type="scientific">Planosporangium thailandense</name>
    <dbReference type="NCBI Taxonomy" id="765197"/>
    <lineage>
        <taxon>Bacteria</taxon>
        <taxon>Bacillati</taxon>
        <taxon>Actinomycetota</taxon>
        <taxon>Actinomycetes</taxon>
        <taxon>Micromonosporales</taxon>
        <taxon>Micromonosporaceae</taxon>
        <taxon>Planosporangium</taxon>
    </lineage>
</organism>
<dbReference type="InterPro" id="IPR001375">
    <property type="entry name" value="Peptidase_S9_cat"/>
</dbReference>
<reference evidence="6 7" key="1">
    <citation type="submission" date="2020-03" db="EMBL/GenBank/DDBJ databases">
        <title>WGS of the type strain of Planosporangium spp.</title>
        <authorList>
            <person name="Thawai C."/>
        </authorList>
    </citation>
    <scope>NUCLEOTIDE SEQUENCE [LARGE SCALE GENOMIC DNA]</scope>
    <source>
        <strain evidence="6 7">TBRC 5610</strain>
    </source>
</reference>
<name>A0ABX0Y564_9ACTN</name>
<dbReference type="RefSeq" id="WP_167928392.1">
    <property type="nucleotide sequence ID" value="NZ_JAATVY010000031.1"/>
</dbReference>
<evidence type="ECO:0000313" key="7">
    <source>
        <dbReference type="Proteomes" id="UP000722989"/>
    </source>
</evidence>
<sequence>MDQSEAPGAAETVAGATGAPPTEPPAPAPAAPAPAAPATPAPAPAPVRRRRRWLRRAVAVPSAVALLAVAGTLGGGWYFSSELLRVDHSVTDPVTVVSVAGSEVTLSRDADTARPVRFGLTWNGGHALLSSAVRPAGDAVVRTVTEVERGALRPGLHAHLDTGVFTGDPRTARGLPFTDVTIHDDGGDAPAWYVPPTASPARTTWVIAVHGRGGTRQEALRVLPTIAAAGAPTLVVTYRNDVGAPRSPDGYYHLGDTEWRDVAAAVRYARDHGATGVVLYGWSMGGAVVMTTIRRLPPADAALVRGAVLDCPVLDWNATLDLQASQRSLPEFLTWTAERVVEQRAHLSLDDFDQVDRAGTFTTPFLLFVDRSDSTVPPGPSLRFAAARPDLVTLVTTSGGDHTRSWNVDPTGYESAVAGFLTAHG</sequence>
<evidence type="ECO:0000256" key="3">
    <source>
        <dbReference type="SAM" id="MobiDB-lite"/>
    </source>
</evidence>
<evidence type="ECO:0000256" key="1">
    <source>
        <dbReference type="ARBA" id="ARBA00008645"/>
    </source>
</evidence>
<proteinExistence type="inferred from homology"/>
<dbReference type="Gene3D" id="3.40.50.1820">
    <property type="entry name" value="alpha/beta hydrolase"/>
    <property type="match status" value="1"/>
</dbReference>
<dbReference type="PANTHER" id="PTHR22946:SF9">
    <property type="entry name" value="POLYKETIDE TRANSFERASE AF380"/>
    <property type="match status" value="1"/>
</dbReference>
<comment type="caution">
    <text evidence="6">The sequence shown here is derived from an EMBL/GenBank/DDBJ whole genome shotgun (WGS) entry which is preliminary data.</text>
</comment>
<accession>A0ABX0Y564</accession>